<feature type="non-terminal residue" evidence="1">
    <location>
        <position position="1"/>
    </location>
</feature>
<proteinExistence type="predicted"/>
<dbReference type="Proteomes" id="UP001177140">
    <property type="component" value="Unassembled WGS sequence"/>
</dbReference>
<reference evidence="1" key="1">
    <citation type="submission" date="2022-03" db="EMBL/GenBank/DDBJ databases">
        <title>A functionally conserved STORR gene fusion in Papaver species that diverged 16.8 million years ago.</title>
        <authorList>
            <person name="Catania T."/>
        </authorList>
    </citation>
    <scope>NUCLEOTIDE SEQUENCE</scope>
    <source>
        <strain evidence="1">S-191538</strain>
    </source>
</reference>
<keyword evidence="2" id="KW-1185">Reference proteome</keyword>
<name>A0AA41UTH2_PAPNU</name>
<comment type="caution">
    <text evidence="1">The sequence shown here is derived from an EMBL/GenBank/DDBJ whole genome shotgun (WGS) entry which is preliminary data.</text>
</comment>
<gene>
    <name evidence="1" type="ORF">MKW94_006657</name>
</gene>
<evidence type="ECO:0000313" key="2">
    <source>
        <dbReference type="Proteomes" id="UP001177140"/>
    </source>
</evidence>
<protein>
    <submittedName>
        <fullName evidence="1">Uncharacterized protein</fullName>
    </submittedName>
</protein>
<dbReference type="EMBL" id="JAJJMA010005896">
    <property type="protein sequence ID" value="MCL7021905.1"/>
    <property type="molecule type" value="Genomic_DNA"/>
</dbReference>
<accession>A0AA41UTH2</accession>
<dbReference type="AlphaFoldDB" id="A0AA41UTH2"/>
<sequence>EYPPGVTLVPMGSKTQKPFRTTNLVVIAPDNVTDGCGGSDFSVYGDALIMDPGCRSECHKE</sequence>
<organism evidence="1 2">
    <name type="scientific">Papaver nudicaule</name>
    <name type="common">Iceland poppy</name>
    <dbReference type="NCBI Taxonomy" id="74823"/>
    <lineage>
        <taxon>Eukaryota</taxon>
        <taxon>Viridiplantae</taxon>
        <taxon>Streptophyta</taxon>
        <taxon>Embryophyta</taxon>
        <taxon>Tracheophyta</taxon>
        <taxon>Spermatophyta</taxon>
        <taxon>Magnoliopsida</taxon>
        <taxon>Ranunculales</taxon>
        <taxon>Papaveraceae</taxon>
        <taxon>Papaveroideae</taxon>
        <taxon>Papaver</taxon>
    </lineage>
</organism>
<evidence type="ECO:0000313" key="1">
    <source>
        <dbReference type="EMBL" id="MCL7021905.1"/>
    </source>
</evidence>
<feature type="non-terminal residue" evidence="1">
    <location>
        <position position="61"/>
    </location>
</feature>